<keyword evidence="3" id="KW-1185">Reference proteome</keyword>
<accession>A0AAD6XWR2</accession>
<protein>
    <submittedName>
        <fullName evidence="2">Uncharacterized protein</fullName>
    </submittedName>
</protein>
<dbReference type="EMBL" id="JARJCN010000009">
    <property type="protein sequence ID" value="KAJ7098128.1"/>
    <property type="molecule type" value="Genomic_DNA"/>
</dbReference>
<dbReference type="AlphaFoldDB" id="A0AAD6XWR2"/>
<name>A0AAD6XWR2_9AGAR</name>
<feature type="region of interest" description="Disordered" evidence="1">
    <location>
        <begin position="48"/>
        <end position="81"/>
    </location>
</feature>
<comment type="caution">
    <text evidence="2">The sequence shown here is derived from an EMBL/GenBank/DDBJ whole genome shotgun (WGS) entry which is preliminary data.</text>
</comment>
<evidence type="ECO:0000313" key="2">
    <source>
        <dbReference type="EMBL" id="KAJ7098128.1"/>
    </source>
</evidence>
<sequence>MTLSCLCRGLFWLTTNRTVSGRLFLSFQLSRVPTRVVSRTDLADQLPVATEVSRHLPRTRQDEAGGSSHEAPISTSGCDDSDSLDSRYLQFPMLPGAGPFKTRTVQFTQLPTTEIDPKERII</sequence>
<dbReference type="Proteomes" id="UP001222325">
    <property type="component" value="Unassembled WGS sequence"/>
</dbReference>
<gene>
    <name evidence="2" type="ORF">B0H15DRAFT_645712</name>
</gene>
<proteinExistence type="predicted"/>
<organism evidence="2 3">
    <name type="scientific">Mycena belliarum</name>
    <dbReference type="NCBI Taxonomy" id="1033014"/>
    <lineage>
        <taxon>Eukaryota</taxon>
        <taxon>Fungi</taxon>
        <taxon>Dikarya</taxon>
        <taxon>Basidiomycota</taxon>
        <taxon>Agaricomycotina</taxon>
        <taxon>Agaricomycetes</taxon>
        <taxon>Agaricomycetidae</taxon>
        <taxon>Agaricales</taxon>
        <taxon>Marasmiineae</taxon>
        <taxon>Mycenaceae</taxon>
        <taxon>Mycena</taxon>
    </lineage>
</organism>
<evidence type="ECO:0000313" key="3">
    <source>
        <dbReference type="Proteomes" id="UP001222325"/>
    </source>
</evidence>
<evidence type="ECO:0000256" key="1">
    <source>
        <dbReference type="SAM" id="MobiDB-lite"/>
    </source>
</evidence>
<reference evidence="2" key="1">
    <citation type="submission" date="2023-03" db="EMBL/GenBank/DDBJ databases">
        <title>Massive genome expansion in bonnet fungi (Mycena s.s.) driven by repeated elements and novel gene families across ecological guilds.</title>
        <authorList>
            <consortium name="Lawrence Berkeley National Laboratory"/>
            <person name="Harder C.B."/>
            <person name="Miyauchi S."/>
            <person name="Viragh M."/>
            <person name="Kuo A."/>
            <person name="Thoen E."/>
            <person name="Andreopoulos B."/>
            <person name="Lu D."/>
            <person name="Skrede I."/>
            <person name="Drula E."/>
            <person name="Henrissat B."/>
            <person name="Morin E."/>
            <person name="Kohler A."/>
            <person name="Barry K."/>
            <person name="LaButti K."/>
            <person name="Morin E."/>
            <person name="Salamov A."/>
            <person name="Lipzen A."/>
            <person name="Mereny Z."/>
            <person name="Hegedus B."/>
            <person name="Baldrian P."/>
            <person name="Stursova M."/>
            <person name="Weitz H."/>
            <person name="Taylor A."/>
            <person name="Grigoriev I.V."/>
            <person name="Nagy L.G."/>
            <person name="Martin F."/>
            <person name="Kauserud H."/>
        </authorList>
    </citation>
    <scope>NUCLEOTIDE SEQUENCE</scope>
    <source>
        <strain evidence="2">CBHHK173m</strain>
    </source>
</reference>